<evidence type="ECO:0000256" key="7">
    <source>
        <dbReference type="ARBA" id="ARBA00022723"/>
    </source>
</evidence>
<dbReference type="GO" id="GO:0005524">
    <property type="term" value="F:ATP binding"/>
    <property type="evidence" value="ECO:0007669"/>
    <property type="project" value="UniProtKB-KW"/>
</dbReference>
<dbReference type="Pfam" id="PF13246">
    <property type="entry name" value="Cation_ATPase"/>
    <property type="match status" value="1"/>
</dbReference>
<evidence type="ECO:0000256" key="15">
    <source>
        <dbReference type="ARBA" id="ARBA00023065"/>
    </source>
</evidence>
<dbReference type="GeneID" id="2911758"/>
<keyword evidence="3" id="KW-0813">Transport</keyword>
<comment type="similarity">
    <text evidence="18">Belongs to the cation transport ATPase (P-type) (TC 3.A.3) family. Type IID subfamily.</text>
</comment>
<keyword evidence="4" id="KW-1003">Cell membrane</keyword>
<evidence type="ECO:0000256" key="9">
    <source>
        <dbReference type="ARBA" id="ARBA00022840"/>
    </source>
</evidence>
<dbReference type="Gene3D" id="3.40.1110.10">
    <property type="entry name" value="Calcium-transporting ATPase, cytoplasmic domain N"/>
    <property type="match status" value="2"/>
</dbReference>
<evidence type="ECO:0000313" key="27">
    <source>
        <dbReference type="Proteomes" id="UP000256601"/>
    </source>
</evidence>
<evidence type="ECO:0000256" key="4">
    <source>
        <dbReference type="ARBA" id="ARBA00022475"/>
    </source>
</evidence>
<dbReference type="InterPro" id="IPR004014">
    <property type="entry name" value="ATPase_P-typ_cation-transptr_N"/>
</dbReference>
<evidence type="ECO:0000256" key="3">
    <source>
        <dbReference type="ARBA" id="ARBA00022448"/>
    </source>
</evidence>
<evidence type="ECO:0000256" key="20">
    <source>
        <dbReference type="ARBA" id="ARBA00048599"/>
    </source>
</evidence>
<dbReference type="Proteomes" id="UP000182444">
    <property type="component" value="Chromosome 1E"/>
</dbReference>
<keyword evidence="15" id="KW-0406">Ion transport</keyword>
<sequence length="1054" mass="114528">MTDNISQSPPTAFHTLDVPQVLSHFACDEEQGLSSSQVATQRQQHGPNALDTGDAVSLLQVIIGQSCNAMIMVMIIAMCVAFGIRDWISAGVIAGVVAINIVVGVIQQYNAEKTLDSLKNLSSPSANVIRDGKELVVESEEVVPGDIVTVKVGDTIPADFRLISGVNFETDEALLTGESLPVVKDPATLDDPVCPVGDRVNMAFSSSVVSKGRAKGIVTSTGMNTEIGTIAKSLQGEKTSFRKPKDDSFGAKMSAFFGTCGDYIQTFLGTNTGTPLQIRLAKLAVLIFVIAVVMAIVVMAAQKFDVTREVAIYAVAVAVSMIPASLVVVLTITMAVGTKIMVKRNVIVRKLDSLEALGAVNDICSDKTGTLTQGKMVARKCWVPSLGTLSVQNITHPYNPTEGSVELRRVDPVADARMTVKANKKIDQDLSLSPCVSRYSNKSVSIKAINVNESEDSSSDEDPEIISHTHVPASLAPWLYTATLANIAEVKKDETDGWTASGDPTEIAIQVFTSRLGFGRDTIGYTHIAEHPFDSTIKRMSAVYTDGEKGQSTVYTKGAVERVLECCSTWINASGTTEDFTPEVDQMIQQQMDAFAKQGLRVLAFATRPVDLETEDAKDRVKMEQGLTFLGLVGIYDPPRVESAGAVAQCHRAGINVHMLTGDHPGTARAIAEEVGILPRDIADYPESVVSAMVMTAMQFDALTDEQIDALPVLPLVIARCSPTTKVRMIDALHRRQRFTAMTGDGVNDSPSLAKADVGIAMGIAGSDVAKDASDIVLSDDNFASILNAVEEGRRMADNIQKFVLHLLAANVAFCVFEMVGLVFMDSDDFSTFPISPIEILWCLMVTSALPAMGLGLEEGAPDLMELPPRDPKKGVFSYELLMDMMVYGLIMAGLCLGSFAIVVYGDGGGELGYLCNKEYSESCHYVFRGRSVAFAEITWFMLFLAWEVVDMRRSVFIKPPKQAFNDLWRNQLLFWSVIGGFFTVFPCIYIPVINDKVFLHKGISWEWGICFAALAIFLVLVELWKFGKRVYFRRQDAGAAKDDVFDAWADMEK</sequence>
<evidence type="ECO:0000256" key="11">
    <source>
        <dbReference type="ARBA" id="ARBA00022958"/>
    </source>
</evidence>
<keyword evidence="9" id="KW-0067">ATP-binding</keyword>
<gene>
    <name evidence="25" type="ORF">B0I71DRAFT_123641</name>
    <name evidence="24" type="ORF">YALI1_E23136g</name>
</gene>
<feature type="transmembrane region" description="Helical" evidence="22">
    <location>
        <begin position="933"/>
        <end position="952"/>
    </location>
</feature>
<dbReference type="InterPro" id="IPR023214">
    <property type="entry name" value="HAD_sf"/>
</dbReference>
<dbReference type="NCBIfam" id="TIGR01523">
    <property type="entry name" value="ATPase-IID_K-Na"/>
    <property type="match status" value="1"/>
</dbReference>
<dbReference type="VEuPathDB" id="FungiDB:YALI1_E23136g"/>
<keyword evidence="8" id="KW-0547">Nucleotide-binding</keyword>
<keyword evidence="10" id="KW-0460">Magnesium</keyword>
<comment type="cofactor">
    <cofactor evidence="1">
        <name>Mg(2+)</name>
        <dbReference type="ChEBI" id="CHEBI:18420"/>
    </cofactor>
</comment>
<evidence type="ECO:0000256" key="19">
    <source>
        <dbReference type="ARBA" id="ARBA00035029"/>
    </source>
</evidence>
<keyword evidence="12" id="KW-1278">Translocase</keyword>
<dbReference type="SFLD" id="SFLDS00003">
    <property type="entry name" value="Haloacid_Dehalogenase"/>
    <property type="match status" value="1"/>
</dbReference>
<evidence type="ECO:0000313" key="26">
    <source>
        <dbReference type="Proteomes" id="UP000182444"/>
    </source>
</evidence>
<organism evidence="24 26">
    <name type="scientific">Yarrowia lipolytica</name>
    <name type="common">Candida lipolytica</name>
    <dbReference type="NCBI Taxonomy" id="4952"/>
    <lineage>
        <taxon>Eukaryota</taxon>
        <taxon>Fungi</taxon>
        <taxon>Dikarya</taxon>
        <taxon>Ascomycota</taxon>
        <taxon>Saccharomycotina</taxon>
        <taxon>Dipodascomycetes</taxon>
        <taxon>Dipodascales</taxon>
        <taxon>Dipodascales incertae sedis</taxon>
        <taxon>Yarrowia</taxon>
    </lineage>
</organism>
<dbReference type="InterPro" id="IPR018303">
    <property type="entry name" value="ATPase_P-typ_P_site"/>
</dbReference>
<dbReference type="EC" id="7.2.2.3" evidence="19"/>
<dbReference type="eggNOG" id="KOG0202">
    <property type="taxonomic scope" value="Eukaryota"/>
</dbReference>
<dbReference type="PROSITE" id="PS00154">
    <property type="entry name" value="ATPASE_E1_E2"/>
    <property type="match status" value="1"/>
</dbReference>
<dbReference type="EMBL" id="CP017557">
    <property type="protein sequence ID" value="AOW05648.1"/>
    <property type="molecule type" value="Genomic_DNA"/>
</dbReference>
<dbReference type="VEuPathDB" id="FungiDB:YALI0_E19338g"/>
<accession>A0A1D8NJ35</accession>
<evidence type="ECO:0000313" key="24">
    <source>
        <dbReference type="EMBL" id="AOW05648.1"/>
    </source>
</evidence>
<dbReference type="PANTHER" id="PTHR42861">
    <property type="entry name" value="CALCIUM-TRANSPORTING ATPASE"/>
    <property type="match status" value="1"/>
</dbReference>
<dbReference type="Gene3D" id="1.20.1110.10">
    <property type="entry name" value="Calcium-transporting ATPase, transmembrane domain"/>
    <property type="match status" value="3"/>
</dbReference>
<evidence type="ECO:0000256" key="12">
    <source>
        <dbReference type="ARBA" id="ARBA00022967"/>
    </source>
</evidence>
<dbReference type="GO" id="GO:0005886">
    <property type="term" value="C:plasma membrane"/>
    <property type="evidence" value="ECO:0007669"/>
    <property type="project" value="UniProtKB-SubCell"/>
</dbReference>
<keyword evidence="14" id="KW-0915">Sodium</keyword>
<dbReference type="InterPro" id="IPR008250">
    <property type="entry name" value="ATPase_P-typ_transduc_dom_A_sf"/>
</dbReference>
<name>A0A1D8NJ35_YARLL</name>
<evidence type="ECO:0000256" key="14">
    <source>
        <dbReference type="ARBA" id="ARBA00023053"/>
    </source>
</evidence>
<dbReference type="Pfam" id="PF00122">
    <property type="entry name" value="E1-E2_ATPase"/>
    <property type="match status" value="1"/>
</dbReference>
<keyword evidence="16 22" id="KW-0472">Membrane</keyword>
<evidence type="ECO:0000256" key="18">
    <source>
        <dbReference type="ARBA" id="ARBA00035017"/>
    </source>
</evidence>
<feature type="transmembrane region" description="Helical" evidence="22">
    <location>
        <begin position="837"/>
        <end position="857"/>
    </location>
</feature>
<evidence type="ECO:0000256" key="2">
    <source>
        <dbReference type="ARBA" id="ARBA00004651"/>
    </source>
</evidence>
<dbReference type="GO" id="GO:0046872">
    <property type="term" value="F:metal ion binding"/>
    <property type="evidence" value="ECO:0007669"/>
    <property type="project" value="UniProtKB-KW"/>
</dbReference>
<comment type="catalytic activity">
    <reaction evidence="21">
        <text>Na(+)(in) + ATP + H2O = Na(+)(out) + ADP + phosphate + H(+)</text>
        <dbReference type="Rhea" id="RHEA:14633"/>
        <dbReference type="ChEBI" id="CHEBI:15377"/>
        <dbReference type="ChEBI" id="CHEBI:15378"/>
        <dbReference type="ChEBI" id="CHEBI:29101"/>
        <dbReference type="ChEBI" id="CHEBI:30616"/>
        <dbReference type="ChEBI" id="CHEBI:43474"/>
        <dbReference type="ChEBI" id="CHEBI:456216"/>
        <dbReference type="EC" id="7.2.2.3"/>
    </reaction>
    <physiologicalReaction direction="left-to-right" evidence="21">
        <dbReference type="Rhea" id="RHEA:14634"/>
    </physiologicalReaction>
</comment>
<feature type="transmembrane region" description="Helical" evidence="22">
    <location>
        <begin position="803"/>
        <end position="825"/>
    </location>
</feature>
<dbReference type="SFLD" id="SFLDG00002">
    <property type="entry name" value="C1.7:_P-type_atpase_like"/>
    <property type="match status" value="1"/>
</dbReference>
<dbReference type="Gene3D" id="3.40.50.1000">
    <property type="entry name" value="HAD superfamily/HAD-like"/>
    <property type="match status" value="2"/>
</dbReference>
<keyword evidence="6 22" id="KW-0812">Transmembrane</keyword>
<dbReference type="FunFam" id="3.40.50.1000:FF:000047">
    <property type="entry name" value="Sodium P-type ATPase"/>
    <property type="match status" value="1"/>
</dbReference>
<dbReference type="NCBIfam" id="TIGR01494">
    <property type="entry name" value="ATPase_P-type"/>
    <property type="match status" value="3"/>
</dbReference>
<dbReference type="AlphaFoldDB" id="A0A1D8NJ35"/>
<dbReference type="FunFam" id="1.20.1110.10:FF:000120">
    <property type="match status" value="1"/>
</dbReference>
<evidence type="ECO:0000256" key="5">
    <source>
        <dbReference type="ARBA" id="ARBA00022538"/>
    </source>
</evidence>
<dbReference type="Proteomes" id="UP000256601">
    <property type="component" value="Unassembled WGS sequence"/>
</dbReference>
<dbReference type="InterPro" id="IPR023298">
    <property type="entry name" value="ATPase_P-typ_TM_dom_sf"/>
</dbReference>
<feature type="transmembrane region" description="Helical" evidence="22">
    <location>
        <begin position="283"/>
        <end position="304"/>
    </location>
</feature>
<dbReference type="SMART" id="SM00831">
    <property type="entry name" value="Cation_ATPase_N"/>
    <property type="match status" value="1"/>
</dbReference>
<protein>
    <recommendedName>
        <fullName evidence="19">P-type Na(+) transporter</fullName>
        <ecNumber evidence="19">7.2.2.3</ecNumber>
    </recommendedName>
</protein>
<feature type="domain" description="Cation-transporting P-type ATPase N-terminal" evidence="23">
    <location>
        <begin position="12"/>
        <end position="86"/>
    </location>
</feature>
<dbReference type="SUPFAM" id="SSF81665">
    <property type="entry name" value="Calcium ATPase, transmembrane domain M"/>
    <property type="match status" value="1"/>
</dbReference>
<proteinExistence type="inferred from homology"/>
<dbReference type="GO" id="GO:0008554">
    <property type="term" value="F:P-type sodium transporter activity"/>
    <property type="evidence" value="ECO:0007669"/>
    <property type="project" value="UniProtKB-EC"/>
</dbReference>
<keyword evidence="11" id="KW-0630">Potassium</keyword>
<dbReference type="InterPro" id="IPR044492">
    <property type="entry name" value="P_typ_ATPase_HD_dom"/>
</dbReference>
<dbReference type="InterPro" id="IPR023299">
    <property type="entry name" value="ATPase_P-typ_cyto_dom_N"/>
</dbReference>
<dbReference type="EMBL" id="KZ859070">
    <property type="protein sequence ID" value="RDW23669.1"/>
    <property type="molecule type" value="Genomic_DNA"/>
</dbReference>
<dbReference type="KEGG" id="yli:2911758"/>
<dbReference type="SUPFAM" id="SSF56784">
    <property type="entry name" value="HAD-like"/>
    <property type="match status" value="1"/>
</dbReference>
<evidence type="ECO:0000259" key="23">
    <source>
        <dbReference type="SMART" id="SM00831"/>
    </source>
</evidence>
<evidence type="ECO:0000256" key="1">
    <source>
        <dbReference type="ARBA" id="ARBA00001946"/>
    </source>
</evidence>
<dbReference type="GO" id="GO:0006813">
    <property type="term" value="P:potassium ion transport"/>
    <property type="evidence" value="ECO:0007669"/>
    <property type="project" value="UniProtKB-KW"/>
</dbReference>
<feature type="transmembrane region" description="Helical" evidence="22">
    <location>
        <begin position="310"/>
        <end position="336"/>
    </location>
</feature>
<feature type="transmembrane region" description="Helical" evidence="22">
    <location>
        <begin position="90"/>
        <end position="109"/>
    </location>
</feature>
<dbReference type="OMA" id="ASRFNWG"/>
<dbReference type="FunFam" id="1.20.1110.10:FF:000058">
    <property type="entry name" value="Probable ENA2-Plasma membrane P-type ATPase"/>
    <property type="match status" value="1"/>
</dbReference>
<dbReference type="Pfam" id="PF00690">
    <property type="entry name" value="Cation_ATPase_N"/>
    <property type="match status" value="1"/>
</dbReference>
<dbReference type="SFLD" id="SFLDF00027">
    <property type="entry name" value="p-type_atpase"/>
    <property type="match status" value="1"/>
</dbReference>
<keyword evidence="5" id="KW-0633">Potassium transport</keyword>
<feature type="transmembrane region" description="Helical" evidence="22">
    <location>
        <begin position="1006"/>
        <end position="1025"/>
    </location>
</feature>
<evidence type="ECO:0000256" key="6">
    <source>
        <dbReference type="ARBA" id="ARBA00022692"/>
    </source>
</evidence>
<dbReference type="GO" id="GO:0016887">
    <property type="term" value="F:ATP hydrolysis activity"/>
    <property type="evidence" value="ECO:0007669"/>
    <property type="project" value="InterPro"/>
</dbReference>
<feature type="transmembrane region" description="Helical" evidence="22">
    <location>
        <begin position="877"/>
        <end position="905"/>
    </location>
</feature>
<evidence type="ECO:0000256" key="10">
    <source>
        <dbReference type="ARBA" id="ARBA00022842"/>
    </source>
</evidence>
<evidence type="ECO:0000256" key="13">
    <source>
        <dbReference type="ARBA" id="ARBA00022989"/>
    </source>
</evidence>
<feature type="transmembrane region" description="Helical" evidence="22">
    <location>
        <begin position="973"/>
        <end position="994"/>
    </location>
</feature>
<dbReference type="InterPro" id="IPR006068">
    <property type="entry name" value="ATPase_P-typ_cation-transptr_C"/>
</dbReference>
<evidence type="ECO:0000256" key="21">
    <source>
        <dbReference type="ARBA" id="ARBA00049499"/>
    </source>
</evidence>
<evidence type="ECO:0000256" key="17">
    <source>
        <dbReference type="ARBA" id="ARBA00023201"/>
    </source>
</evidence>
<dbReference type="Gene3D" id="2.70.150.10">
    <property type="entry name" value="Calcium-transporting ATPase, cytoplasmic transduction domain A"/>
    <property type="match status" value="1"/>
</dbReference>
<keyword evidence="17" id="KW-0739">Sodium transport</keyword>
<evidence type="ECO:0000313" key="25">
    <source>
        <dbReference type="EMBL" id="RDW23669.1"/>
    </source>
</evidence>
<evidence type="ECO:0000256" key="22">
    <source>
        <dbReference type="SAM" id="Phobius"/>
    </source>
</evidence>
<reference evidence="24 26" key="1">
    <citation type="journal article" date="2016" name="PLoS ONE">
        <title>Sequence Assembly of Yarrowia lipolytica Strain W29/CLIB89 Shows Transposable Element Diversity.</title>
        <authorList>
            <person name="Magnan C."/>
            <person name="Yu J."/>
            <person name="Chang I."/>
            <person name="Jahn E."/>
            <person name="Kanomata Y."/>
            <person name="Wu J."/>
            <person name="Zeller M."/>
            <person name="Oakes M."/>
            <person name="Baldi P."/>
            <person name="Sandmeyer S."/>
        </authorList>
    </citation>
    <scope>NUCLEOTIDE SEQUENCE [LARGE SCALE GENOMIC DNA]</scope>
    <source>
        <strain evidence="24">CLIB89</strain>
        <strain evidence="26">CLIB89(W29)</strain>
    </source>
</reference>
<dbReference type="SUPFAM" id="SSF81660">
    <property type="entry name" value="Metal cation-transporting ATPase, ATP-binding domain N"/>
    <property type="match status" value="1"/>
</dbReference>
<dbReference type="InterPro" id="IPR001757">
    <property type="entry name" value="P_typ_ATPase"/>
</dbReference>
<dbReference type="PRINTS" id="PR00119">
    <property type="entry name" value="CATATPASE"/>
</dbReference>
<comment type="catalytic activity">
    <reaction evidence="20">
        <text>K(+)(in) + ATP + H2O = K(+)(out) + ADP + phosphate + H(+)</text>
        <dbReference type="Rhea" id="RHEA:75815"/>
        <dbReference type="ChEBI" id="CHEBI:15377"/>
        <dbReference type="ChEBI" id="CHEBI:15378"/>
        <dbReference type="ChEBI" id="CHEBI:29103"/>
        <dbReference type="ChEBI" id="CHEBI:30616"/>
        <dbReference type="ChEBI" id="CHEBI:43474"/>
        <dbReference type="ChEBI" id="CHEBI:456216"/>
    </reaction>
</comment>
<keyword evidence="13 22" id="KW-1133">Transmembrane helix</keyword>
<dbReference type="InterPro" id="IPR059000">
    <property type="entry name" value="ATPase_P-type_domA"/>
</dbReference>
<evidence type="ECO:0000256" key="8">
    <source>
        <dbReference type="ARBA" id="ARBA00022741"/>
    </source>
</evidence>
<evidence type="ECO:0000256" key="16">
    <source>
        <dbReference type="ARBA" id="ARBA00023136"/>
    </source>
</evidence>
<dbReference type="FunFam" id="1.20.1110.10:FF:000015">
    <property type="entry name" value="Sodium ion P-type ATPase"/>
    <property type="match status" value="1"/>
</dbReference>
<reference evidence="25 27" key="2">
    <citation type="submission" date="2018-07" db="EMBL/GenBank/DDBJ databases">
        <title>Draft Genome Assemblies for Five Robust Yarrowia lipolytica Strains Exhibiting High Lipid Production and Pentose Sugar Utilization and Sugar Alcohol Secretion from Undetoxified Lignocellulosic Biomass Hydrolysates.</title>
        <authorList>
            <consortium name="DOE Joint Genome Institute"/>
            <person name="Walker C."/>
            <person name="Ryu S."/>
            <person name="Na H."/>
            <person name="Zane M."/>
            <person name="LaButti K."/>
            <person name="Lipzen A."/>
            <person name="Haridas S."/>
            <person name="Barry K."/>
            <person name="Grigoriev I.V."/>
            <person name="Quarterman J."/>
            <person name="Slininger P."/>
            <person name="Dien B."/>
            <person name="Trinh C.T."/>
        </authorList>
    </citation>
    <scope>NUCLEOTIDE SEQUENCE [LARGE SCALE GENOMIC DNA]</scope>
    <source>
        <strain evidence="25 27">YB392</strain>
    </source>
</reference>
<dbReference type="InterPro" id="IPR036412">
    <property type="entry name" value="HAD-like_sf"/>
</dbReference>
<dbReference type="Pfam" id="PF00689">
    <property type="entry name" value="Cation_ATPase_C"/>
    <property type="match status" value="1"/>
</dbReference>
<dbReference type="SUPFAM" id="SSF81653">
    <property type="entry name" value="Calcium ATPase, transduction domain A"/>
    <property type="match status" value="1"/>
</dbReference>
<comment type="subcellular location">
    <subcellularLocation>
        <location evidence="2">Cell membrane</location>
        <topology evidence="2">Multi-pass membrane protein</topology>
    </subcellularLocation>
</comment>
<keyword evidence="7" id="KW-0479">Metal-binding</keyword>
<dbReference type="InterPro" id="IPR006414">
    <property type="entry name" value="P-type_ATPase_IID"/>
</dbReference>
<dbReference type="FunFam" id="2.70.150.10:FF:000016">
    <property type="entry name" value="Calcium-transporting P-type ATPase putative"/>
    <property type="match status" value="1"/>
</dbReference>